<evidence type="ECO:0000313" key="1">
    <source>
        <dbReference type="EMBL" id="GBE88843.1"/>
    </source>
</evidence>
<dbReference type="GeneID" id="38785760"/>
<dbReference type="AlphaFoldDB" id="A0A401H365"/>
<dbReference type="EMBL" id="BFAD01000014">
    <property type="protein sequence ID" value="GBE88843.1"/>
    <property type="molecule type" value="Genomic_DNA"/>
</dbReference>
<gene>
    <name evidence="1" type="ORF">SCP_1402510</name>
</gene>
<dbReference type="InParanoid" id="A0A401H365"/>
<dbReference type="RefSeq" id="XP_027619756.1">
    <property type="nucleotide sequence ID" value="XM_027763955.1"/>
</dbReference>
<sequence length="179" mass="19378">MHDTHRSPSLSTFLCSSDYFTPVFNPSQSGLEESELGNTLQNDTNGILKTSRVSTALLVHCMTPLDNSAHMVNPDSLQDANSDDAKCTKYAQCPRPVYLYNAFPSESNALGVVMETHTGDTGGKDEQVDTGCEDAVAVLDTYRLTLLVEHAIFAIDDNTILGGPHVFADTTLTCAQVDF</sequence>
<protein>
    <submittedName>
        <fullName evidence="1">Uncharacterized protein</fullName>
    </submittedName>
</protein>
<proteinExistence type="predicted"/>
<evidence type="ECO:0000313" key="2">
    <source>
        <dbReference type="Proteomes" id="UP000287166"/>
    </source>
</evidence>
<name>A0A401H365_9APHY</name>
<organism evidence="1 2">
    <name type="scientific">Sparassis crispa</name>
    <dbReference type="NCBI Taxonomy" id="139825"/>
    <lineage>
        <taxon>Eukaryota</taxon>
        <taxon>Fungi</taxon>
        <taxon>Dikarya</taxon>
        <taxon>Basidiomycota</taxon>
        <taxon>Agaricomycotina</taxon>
        <taxon>Agaricomycetes</taxon>
        <taxon>Polyporales</taxon>
        <taxon>Sparassidaceae</taxon>
        <taxon>Sparassis</taxon>
    </lineage>
</organism>
<dbReference type="Proteomes" id="UP000287166">
    <property type="component" value="Unassembled WGS sequence"/>
</dbReference>
<reference evidence="1 2" key="1">
    <citation type="journal article" date="2018" name="Sci. Rep.">
        <title>Genome sequence of the cauliflower mushroom Sparassis crispa (Hanabiratake) and its association with beneficial usage.</title>
        <authorList>
            <person name="Kiyama R."/>
            <person name="Furutani Y."/>
            <person name="Kawaguchi K."/>
            <person name="Nakanishi T."/>
        </authorList>
    </citation>
    <scope>NUCLEOTIDE SEQUENCE [LARGE SCALE GENOMIC DNA]</scope>
</reference>
<comment type="caution">
    <text evidence="1">The sequence shown here is derived from an EMBL/GenBank/DDBJ whole genome shotgun (WGS) entry which is preliminary data.</text>
</comment>
<keyword evidence="2" id="KW-1185">Reference proteome</keyword>
<accession>A0A401H365</accession>